<comment type="caution">
    <text evidence="1">The sequence shown here is derived from an EMBL/GenBank/DDBJ whole genome shotgun (WGS) entry which is preliminary data.</text>
</comment>
<keyword evidence="2" id="KW-1185">Reference proteome</keyword>
<gene>
    <name evidence="1" type="ORF">RP29_13205</name>
</gene>
<organism evidence="1 2">
    <name type="scientific">Acidovorax temperans</name>
    <dbReference type="NCBI Taxonomy" id="80878"/>
    <lineage>
        <taxon>Bacteria</taxon>
        <taxon>Pseudomonadati</taxon>
        <taxon>Pseudomonadota</taxon>
        <taxon>Betaproteobacteria</taxon>
        <taxon>Burkholderiales</taxon>
        <taxon>Comamonadaceae</taxon>
        <taxon>Acidovorax</taxon>
    </lineage>
</organism>
<accession>A0A0D7KAA0</accession>
<evidence type="ECO:0000313" key="2">
    <source>
        <dbReference type="Proteomes" id="UP000032566"/>
    </source>
</evidence>
<dbReference type="Proteomes" id="UP000032566">
    <property type="component" value="Unassembled WGS sequence"/>
</dbReference>
<reference evidence="1 2" key="1">
    <citation type="submission" date="2014-12" db="EMBL/GenBank/DDBJ databases">
        <title>Isolation of bacteria from lake water.</title>
        <authorList>
            <person name="Sheng K.-Y."/>
            <person name="Chin P.-S."/>
            <person name="Chan K.-G."/>
            <person name="Tan G.S."/>
        </authorList>
    </citation>
    <scope>NUCLEOTIDE SEQUENCE [LARGE SCALE GENOMIC DNA]</scope>
    <source>
        <strain evidence="1 2">KY4</strain>
    </source>
</reference>
<dbReference type="PATRIC" id="fig|80878.5.peg.2417"/>
<evidence type="ECO:0000313" key="1">
    <source>
        <dbReference type="EMBL" id="KJA10108.1"/>
    </source>
</evidence>
<protein>
    <submittedName>
        <fullName evidence="1">Uncharacterized protein</fullName>
    </submittedName>
</protein>
<name>A0A0D7KAA0_9BURK</name>
<sequence>MRRTALRHDIAGAAFAAAALGGNAQFELDFVKAQTRPGVAGNFSVRNSAAYTDDHGGKLSSWLLIMNEL</sequence>
<proteinExistence type="predicted"/>
<dbReference type="AlphaFoldDB" id="A0A0D7KAA0"/>
<dbReference type="EMBL" id="JXYQ01000041">
    <property type="protein sequence ID" value="KJA10108.1"/>
    <property type="molecule type" value="Genomic_DNA"/>
</dbReference>